<dbReference type="Proteomes" id="UP001187192">
    <property type="component" value="Unassembled WGS sequence"/>
</dbReference>
<evidence type="ECO:0000313" key="7">
    <source>
        <dbReference type="Proteomes" id="UP001187192"/>
    </source>
</evidence>
<evidence type="ECO:0000256" key="1">
    <source>
        <dbReference type="ARBA" id="ARBA00023015"/>
    </source>
</evidence>
<dbReference type="GO" id="GO:0048731">
    <property type="term" value="P:system development"/>
    <property type="evidence" value="ECO:0007669"/>
    <property type="project" value="TreeGrafter"/>
</dbReference>
<dbReference type="PROSITE" id="PS51005">
    <property type="entry name" value="NAC"/>
    <property type="match status" value="1"/>
</dbReference>
<keyword evidence="3" id="KW-0804">Transcription</keyword>
<dbReference type="GO" id="GO:0006355">
    <property type="term" value="P:regulation of DNA-templated transcription"/>
    <property type="evidence" value="ECO:0007669"/>
    <property type="project" value="InterPro"/>
</dbReference>
<sequence>MEDGSVNLPPGFRFCPTDEELVLHFLYHKVFLLPCHPNIIPDIDIHLHDPWELNGMALSSGNVYYFFSKGTEDQADRVTANGYWKELDIEEPILASSGNKVGVKKYLVFYVNGQSETNWVMEEFILFHNTFTTTSTRQRNQKLVEGMWVLCRVHERKDINDDICRQSFCHEDDNGTELSCLDEMFFSLLDDDLEEISLQNR</sequence>
<comment type="caution">
    <text evidence="6">The sequence shown here is derived from an EMBL/GenBank/DDBJ whole genome shotgun (WGS) entry which is preliminary data.</text>
</comment>
<keyword evidence="1" id="KW-0805">Transcription regulation</keyword>
<keyword evidence="2" id="KW-0238">DNA-binding</keyword>
<evidence type="ECO:0000313" key="6">
    <source>
        <dbReference type="EMBL" id="GMN33062.1"/>
    </source>
</evidence>
<feature type="domain" description="NAC" evidence="5">
    <location>
        <begin position="8"/>
        <end position="156"/>
    </location>
</feature>
<proteinExistence type="predicted"/>
<dbReference type="Gene3D" id="2.170.150.80">
    <property type="entry name" value="NAC domain"/>
    <property type="match status" value="1"/>
</dbReference>
<evidence type="ECO:0000256" key="2">
    <source>
        <dbReference type="ARBA" id="ARBA00023125"/>
    </source>
</evidence>
<dbReference type="PANTHER" id="PTHR31719">
    <property type="entry name" value="NAC TRANSCRIPTION FACTOR 56"/>
    <property type="match status" value="1"/>
</dbReference>
<organism evidence="6 7">
    <name type="scientific">Ficus carica</name>
    <name type="common">Common fig</name>
    <dbReference type="NCBI Taxonomy" id="3494"/>
    <lineage>
        <taxon>Eukaryota</taxon>
        <taxon>Viridiplantae</taxon>
        <taxon>Streptophyta</taxon>
        <taxon>Embryophyta</taxon>
        <taxon>Tracheophyta</taxon>
        <taxon>Spermatophyta</taxon>
        <taxon>Magnoliopsida</taxon>
        <taxon>eudicotyledons</taxon>
        <taxon>Gunneridae</taxon>
        <taxon>Pentapetalae</taxon>
        <taxon>rosids</taxon>
        <taxon>fabids</taxon>
        <taxon>Rosales</taxon>
        <taxon>Moraceae</taxon>
        <taxon>Ficeae</taxon>
        <taxon>Ficus</taxon>
    </lineage>
</organism>
<dbReference type="GO" id="GO:0003677">
    <property type="term" value="F:DNA binding"/>
    <property type="evidence" value="ECO:0007669"/>
    <property type="project" value="UniProtKB-KW"/>
</dbReference>
<evidence type="ECO:0000256" key="4">
    <source>
        <dbReference type="ARBA" id="ARBA00023242"/>
    </source>
</evidence>
<dbReference type="InterPro" id="IPR036093">
    <property type="entry name" value="NAC_dom_sf"/>
</dbReference>
<accession>A0AA87ZFW0</accession>
<dbReference type="PANTHER" id="PTHR31719:SF85">
    <property type="entry name" value="NAC DOMAIN-CONTAINING PROTEIN"/>
    <property type="match status" value="1"/>
</dbReference>
<dbReference type="InterPro" id="IPR003441">
    <property type="entry name" value="NAC-dom"/>
</dbReference>
<evidence type="ECO:0000256" key="3">
    <source>
        <dbReference type="ARBA" id="ARBA00023163"/>
    </source>
</evidence>
<dbReference type="EMBL" id="BTGU01000004">
    <property type="protein sequence ID" value="GMN33062.1"/>
    <property type="molecule type" value="Genomic_DNA"/>
</dbReference>
<name>A0AA87ZFW0_FICCA</name>
<gene>
    <name evidence="6" type="ORF">TIFTF001_003947</name>
</gene>
<keyword evidence="4" id="KW-0539">Nucleus</keyword>
<protein>
    <recommendedName>
        <fullName evidence="5">NAC domain-containing protein</fullName>
    </recommendedName>
</protein>
<dbReference type="SUPFAM" id="SSF101941">
    <property type="entry name" value="NAC domain"/>
    <property type="match status" value="1"/>
</dbReference>
<dbReference type="AlphaFoldDB" id="A0AA87ZFW0"/>
<reference evidence="6" key="1">
    <citation type="submission" date="2023-07" db="EMBL/GenBank/DDBJ databases">
        <title>draft genome sequence of fig (Ficus carica).</title>
        <authorList>
            <person name="Takahashi T."/>
            <person name="Nishimura K."/>
        </authorList>
    </citation>
    <scope>NUCLEOTIDE SEQUENCE</scope>
</reference>
<dbReference type="Pfam" id="PF02365">
    <property type="entry name" value="NAM"/>
    <property type="match status" value="1"/>
</dbReference>
<evidence type="ECO:0000259" key="5">
    <source>
        <dbReference type="PROSITE" id="PS51005"/>
    </source>
</evidence>
<keyword evidence="7" id="KW-1185">Reference proteome</keyword>